<feature type="compositionally biased region" description="Low complexity" evidence="6">
    <location>
        <begin position="152"/>
        <end position="168"/>
    </location>
</feature>
<evidence type="ECO:0000313" key="7">
    <source>
        <dbReference type="EMBL" id="KAF5202459.1"/>
    </source>
</evidence>
<dbReference type="AlphaFoldDB" id="A0A7J6WYF0"/>
<organism evidence="7 8">
    <name type="scientific">Thalictrum thalictroides</name>
    <name type="common">Rue-anemone</name>
    <name type="synonym">Anemone thalictroides</name>
    <dbReference type="NCBI Taxonomy" id="46969"/>
    <lineage>
        <taxon>Eukaryota</taxon>
        <taxon>Viridiplantae</taxon>
        <taxon>Streptophyta</taxon>
        <taxon>Embryophyta</taxon>
        <taxon>Tracheophyta</taxon>
        <taxon>Spermatophyta</taxon>
        <taxon>Magnoliopsida</taxon>
        <taxon>Ranunculales</taxon>
        <taxon>Ranunculaceae</taxon>
        <taxon>Thalictroideae</taxon>
        <taxon>Thalictrum</taxon>
    </lineage>
</organism>
<dbReference type="EMBL" id="JABWDY010008099">
    <property type="protein sequence ID" value="KAF5202459.1"/>
    <property type="molecule type" value="Genomic_DNA"/>
</dbReference>
<feature type="compositionally biased region" description="Basic and acidic residues" evidence="6">
    <location>
        <begin position="195"/>
        <end position="204"/>
    </location>
</feature>
<feature type="compositionally biased region" description="Acidic residues" evidence="6">
    <location>
        <begin position="277"/>
        <end position="323"/>
    </location>
</feature>
<dbReference type="InterPro" id="IPR015300">
    <property type="entry name" value="DNA-bd_pseudobarrel_sf"/>
</dbReference>
<evidence type="ECO:0000256" key="2">
    <source>
        <dbReference type="ARBA" id="ARBA00023015"/>
    </source>
</evidence>
<dbReference type="GO" id="GO:0003677">
    <property type="term" value="F:DNA binding"/>
    <property type="evidence" value="ECO:0007669"/>
    <property type="project" value="UniProtKB-KW"/>
</dbReference>
<keyword evidence="3" id="KW-0238">DNA-binding</keyword>
<comment type="caution">
    <text evidence="7">The sequence shown here is derived from an EMBL/GenBank/DDBJ whole genome shotgun (WGS) entry which is preliminary data.</text>
</comment>
<dbReference type="Proteomes" id="UP000554482">
    <property type="component" value="Unassembled WGS sequence"/>
</dbReference>
<name>A0A7J6WYF0_THATH</name>
<keyword evidence="5" id="KW-0539">Nucleus</keyword>
<evidence type="ECO:0008006" key="9">
    <source>
        <dbReference type="Google" id="ProtNLM"/>
    </source>
</evidence>
<evidence type="ECO:0000256" key="4">
    <source>
        <dbReference type="ARBA" id="ARBA00023163"/>
    </source>
</evidence>
<sequence>MPQKLPCALNPQLEDAQPCNLWCKTTNFEVRLKWDTHHAYYFQHHGWHTFIKAVNLEKDDYILFEVMGYVGDTMEIWVQIKHHDERKASWILTEHSAYLDQYHRMKQEGMFTDARQIRTRTPGNHKLTANKVGKGKKAAAKVVSTGSGTSTKAAAKDVASGSGSSKKAAAKDVSSRSAKGKNKARVVASGSGSRKGKEVVPEKKKQVRGNENVEGSGSVRGKKNARMRVFDPVIIIPLAMRPKSAIFKKYTPSRAENHWCKGGDAAMRIAHFVDEHNDDDEDDRCSASDDENDDASACDSEDVDDKDDGASGTDDEDDDPISGDEERPIDLDTEIQTDVDDYSSSEDSSSSDDGSDEI</sequence>
<proteinExistence type="predicted"/>
<evidence type="ECO:0000256" key="1">
    <source>
        <dbReference type="ARBA" id="ARBA00004123"/>
    </source>
</evidence>
<keyword evidence="4" id="KW-0804">Transcription</keyword>
<feature type="region of interest" description="Disordered" evidence="6">
    <location>
        <begin position="277"/>
        <end position="358"/>
    </location>
</feature>
<dbReference type="SUPFAM" id="SSF101936">
    <property type="entry name" value="DNA-binding pseudobarrel domain"/>
    <property type="match status" value="1"/>
</dbReference>
<accession>A0A7J6WYF0</accession>
<reference evidence="7 8" key="1">
    <citation type="submission" date="2020-06" db="EMBL/GenBank/DDBJ databases">
        <title>Transcriptomic and genomic resources for Thalictrum thalictroides and T. hernandezii: Facilitating candidate gene discovery in an emerging model plant lineage.</title>
        <authorList>
            <person name="Arias T."/>
            <person name="Riano-Pachon D.M."/>
            <person name="Di Stilio V.S."/>
        </authorList>
    </citation>
    <scope>NUCLEOTIDE SEQUENCE [LARGE SCALE GENOMIC DNA]</scope>
    <source>
        <strain evidence="8">cv. WT478/WT964</strain>
        <tissue evidence="7">Leaves</tissue>
    </source>
</reference>
<keyword evidence="8" id="KW-1185">Reference proteome</keyword>
<evidence type="ECO:0000256" key="3">
    <source>
        <dbReference type="ARBA" id="ARBA00023125"/>
    </source>
</evidence>
<keyword evidence="2" id="KW-0805">Transcription regulation</keyword>
<evidence type="ECO:0000256" key="5">
    <source>
        <dbReference type="ARBA" id="ARBA00023242"/>
    </source>
</evidence>
<evidence type="ECO:0000313" key="8">
    <source>
        <dbReference type="Proteomes" id="UP000554482"/>
    </source>
</evidence>
<protein>
    <recommendedName>
        <fullName evidence="9">TF-B3 domain-containing protein</fullName>
    </recommendedName>
</protein>
<gene>
    <name evidence="7" type="ORF">FRX31_007954</name>
</gene>
<comment type="subcellular location">
    <subcellularLocation>
        <location evidence="1">Nucleus</location>
    </subcellularLocation>
</comment>
<feature type="region of interest" description="Disordered" evidence="6">
    <location>
        <begin position="143"/>
        <end position="221"/>
    </location>
</feature>
<feature type="compositionally biased region" description="Acidic residues" evidence="6">
    <location>
        <begin position="331"/>
        <end position="358"/>
    </location>
</feature>
<dbReference type="GO" id="GO:0005634">
    <property type="term" value="C:nucleus"/>
    <property type="evidence" value="ECO:0007669"/>
    <property type="project" value="UniProtKB-SubCell"/>
</dbReference>
<evidence type="ECO:0000256" key="6">
    <source>
        <dbReference type="SAM" id="MobiDB-lite"/>
    </source>
</evidence>